<feature type="transmembrane region" description="Helical" evidence="1">
    <location>
        <begin position="12"/>
        <end position="37"/>
    </location>
</feature>
<feature type="transmembrane region" description="Helical" evidence="1">
    <location>
        <begin position="108"/>
        <end position="131"/>
    </location>
</feature>
<sequence>MNDDARAEMYGRLSAVIGAYLCETFFFGATTFLIHSTWLSQETGIYSAVFLFSSVFMLSKRPSTPVRNSMLAVSTVMYAVCAVHWAMNMSIAAKFLRIGEAPMSPFELLVVVYLPTINYILSDGIVVWRAWVLWGPSRRFRVFVPLLFSLVCTLVLSAVGAAYLYTAIEYKSERSGTVSRYIGWTVWGLSIGTNLWATGLICIKTWQHRRSVRALLGKGTATSTAEKVLIFMVESGTLYLCIWVAYMISTFTQWEDVLFLDTAIVQVVGIYPMTIVLLVTMRLSTVDVLSMSDPEAFEPPISIRCTSPDSPDSLPIEDVGGFLESGCDVVPHEGGSSGTLVYDCSER</sequence>
<feature type="transmembrane region" description="Helical" evidence="1">
    <location>
        <begin position="228"/>
        <end position="246"/>
    </location>
</feature>
<keyword evidence="1" id="KW-0812">Transmembrane</keyword>
<protein>
    <submittedName>
        <fullName evidence="2">Uncharacterized protein</fullName>
    </submittedName>
</protein>
<proteinExistence type="predicted"/>
<dbReference type="EMBL" id="JAKELL010000005">
    <property type="protein sequence ID" value="KAH8998661.1"/>
    <property type="molecule type" value="Genomic_DNA"/>
</dbReference>
<dbReference type="AlphaFoldDB" id="A0AAD4LPA0"/>
<evidence type="ECO:0000256" key="1">
    <source>
        <dbReference type="SAM" id="Phobius"/>
    </source>
</evidence>
<feature type="transmembrane region" description="Helical" evidence="1">
    <location>
        <begin position="43"/>
        <end position="59"/>
    </location>
</feature>
<keyword evidence="3" id="KW-1185">Reference proteome</keyword>
<feature type="transmembrane region" description="Helical" evidence="1">
    <location>
        <begin position="184"/>
        <end position="207"/>
    </location>
</feature>
<name>A0AAD4LPA0_9AGAM</name>
<gene>
    <name evidence="2" type="ORF">EDB92DRAFT_1941458</name>
</gene>
<evidence type="ECO:0000313" key="2">
    <source>
        <dbReference type="EMBL" id="KAH8998661.1"/>
    </source>
</evidence>
<accession>A0AAD4LPA0</accession>
<feature type="transmembrane region" description="Helical" evidence="1">
    <location>
        <begin position="143"/>
        <end position="164"/>
    </location>
</feature>
<keyword evidence="1" id="KW-0472">Membrane</keyword>
<organism evidence="2 3">
    <name type="scientific">Lactarius akahatsu</name>
    <dbReference type="NCBI Taxonomy" id="416441"/>
    <lineage>
        <taxon>Eukaryota</taxon>
        <taxon>Fungi</taxon>
        <taxon>Dikarya</taxon>
        <taxon>Basidiomycota</taxon>
        <taxon>Agaricomycotina</taxon>
        <taxon>Agaricomycetes</taxon>
        <taxon>Russulales</taxon>
        <taxon>Russulaceae</taxon>
        <taxon>Lactarius</taxon>
    </lineage>
</organism>
<feature type="transmembrane region" description="Helical" evidence="1">
    <location>
        <begin position="258"/>
        <end position="281"/>
    </location>
</feature>
<evidence type="ECO:0000313" key="3">
    <source>
        <dbReference type="Proteomes" id="UP001201163"/>
    </source>
</evidence>
<keyword evidence="1" id="KW-1133">Transmembrane helix</keyword>
<dbReference type="Proteomes" id="UP001201163">
    <property type="component" value="Unassembled WGS sequence"/>
</dbReference>
<comment type="caution">
    <text evidence="2">The sequence shown here is derived from an EMBL/GenBank/DDBJ whole genome shotgun (WGS) entry which is preliminary data.</text>
</comment>
<feature type="transmembrane region" description="Helical" evidence="1">
    <location>
        <begin position="71"/>
        <end position="96"/>
    </location>
</feature>
<reference evidence="2" key="1">
    <citation type="submission" date="2022-01" db="EMBL/GenBank/DDBJ databases">
        <title>Comparative genomics reveals a dynamic genome evolution in the ectomycorrhizal milk-cap (Lactarius) mushrooms.</title>
        <authorList>
            <consortium name="DOE Joint Genome Institute"/>
            <person name="Lebreton A."/>
            <person name="Tang N."/>
            <person name="Kuo A."/>
            <person name="LaButti K."/>
            <person name="Drula E."/>
            <person name="Barry K."/>
            <person name="Clum A."/>
            <person name="Lipzen A."/>
            <person name="Mousain D."/>
            <person name="Ng V."/>
            <person name="Wang R."/>
            <person name="Wang X."/>
            <person name="Dai Y."/>
            <person name="Henrissat B."/>
            <person name="Grigoriev I.V."/>
            <person name="Guerin-Laguette A."/>
            <person name="Yu F."/>
            <person name="Martin F.M."/>
        </authorList>
    </citation>
    <scope>NUCLEOTIDE SEQUENCE</scope>
    <source>
        <strain evidence="2">QP</strain>
    </source>
</reference>